<evidence type="ECO:0000313" key="1">
    <source>
        <dbReference type="Proteomes" id="UP000095282"/>
    </source>
</evidence>
<name>A0A1I7TFN3_9PELO</name>
<reference evidence="2" key="1">
    <citation type="submission" date="2016-11" db="UniProtKB">
        <authorList>
            <consortium name="WormBaseParasite"/>
        </authorList>
    </citation>
    <scope>IDENTIFICATION</scope>
</reference>
<accession>A0A1I7TFN3</accession>
<keyword evidence="1" id="KW-1185">Reference proteome</keyword>
<organism evidence="1 2">
    <name type="scientific">Caenorhabditis tropicalis</name>
    <dbReference type="NCBI Taxonomy" id="1561998"/>
    <lineage>
        <taxon>Eukaryota</taxon>
        <taxon>Metazoa</taxon>
        <taxon>Ecdysozoa</taxon>
        <taxon>Nematoda</taxon>
        <taxon>Chromadorea</taxon>
        <taxon>Rhabditida</taxon>
        <taxon>Rhabditina</taxon>
        <taxon>Rhabditomorpha</taxon>
        <taxon>Rhabditoidea</taxon>
        <taxon>Rhabditidae</taxon>
        <taxon>Peloderinae</taxon>
        <taxon>Caenorhabditis</taxon>
    </lineage>
</organism>
<dbReference type="Proteomes" id="UP000095282">
    <property type="component" value="Unplaced"/>
</dbReference>
<sequence>MTSKSKFLKGGVLLADPSSEQCDSGARSPPRTQIHLDIYNKMQIFFHSFCLRAKMMVEQKFDCLRDKENSVQYDGDADNVLISTIDFFGNEKGILVDFVRLKRTPTLYFERSVERLTENVQKQVK</sequence>
<dbReference type="AlphaFoldDB" id="A0A1I7TFN3"/>
<dbReference type="WBParaSite" id="Csp11.Scaffold601.g5471.t1">
    <property type="protein sequence ID" value="Csp11.Scaffold601.g5471.t1"/>
    <property type="gene ID" value="Csp11.Scaffold601.g5471"/>
</dbReference>
<protein>
    <submittedName>
        <fullName evidence="2">Uncharacterized protein</fullName>
    </submittedName>
</protein>
<proteinExistence type="predicted"/>
<evidence type="ECO:0000313" key="2">
    <source>
        <dbReference type="WBParaSite" id="Csp11.Scaffold601.g5471.t1"/>
    </source>
</evidence>